<gene>
    <name evidence="1" type="ORF">FEZ08_12015</name>
</gene>
<sequence>MKKYISKYCYFAELVDRQGTYWGAPGECFERTTDFEEGEVATLKNIQFNFDIRITNDMLNILFKEVV</sequence>
<organism evidence="1 2">
    <name type="scientific">Culicoidibacter larvae</name>
    <dbReference type="NCBI Taxonomy" id="2579976"/>
    <lineage>
        <taxon>Bacteria</taxon>
        <taxon>Bacillati</taxon>
        <taxon>Bacillota</taxon>
        <taxon>Culicoidibacteria</taxon>
        <taxon>Culicoidibacterales</taxon>
        <taxon>Culicoidibacteraceae</taxon>
        <taxon>Culicoidibacter</taxon>
    </lineage>
</organism>
<comment type="caution">
    <text evidence="1">The sequence shown here is derived from an EMBL/GenBank/DDBJ whole genome shotgun (WGS) entry which is preliminary data.</text>
</comment>
<name>A0A5R8Q7J4_9FIRM</name>
<reference evidence="1 2" key="1">
    <citation type="submission" date="2019-05" db="EMBL/GenBank/DDBJ databases">
        <title>Culicoidintestinum kansasii gen. nov., sp. nov. from the gastrointestinal tract of the biting midge, Culicoides sonorensis.</title>
        <authorList>
            <person name="Neupane S."/>
            <person name="Ghosh A."/>
            <person name="Gunther S."/>
            <person name="Martin K."/>
            <person name="Zurek L."/>
        </authorList>
    </citation>
    <scope>NUCLEOTIDE SEQUENCE [LARGE SCALE GENOMIC DNA]</scope>
    <source>
        <strain evidence="1 2">CS-1</strain>
    </source>
</reference>
<accession>A0A5R8Q7J4</accession>
<dbReference type="InParanoid" id="A0A5R8Q7J4"/>
<dbReference type="EMBL" id="VBWP01000021">
    <property type="protein sequence ID" value="TLG70267.1"/>
    <property type="molecule type" value="Genomic_DNA"/>
</dbReference>
<dbReference type="RefSeq" id="WP_138192746.1">
    <property type="nucleotide sequence ID" value="NZ_VBWP01000021.1"/>
</dbReference>
<dbReference type="AlphaFoldDB" id="A0A5R8Q7J4"/>
<dbReference type="Proteomes" id="UP000306912">
    <property type="component" value="Unassembled WGS sequence"/>
</dbReference>
<proteinExistence type="predicted"/>
<protein>
    <submittedName>
        <fullName evidence="1">Uncharacterized protein</fullName>
    </submittedName>
</protein>
<keyword evidence="2" id="KW-1185">Reference proteome</keyword>
<evidence type="ECO:0000313" key="2">
    <source>
        <dbReference type="Proteomes" id="UP000306912"/>
    </source>
</evidence>
<evidence type="ECO:0000313" key="1">
    <source>
        <dbReference type="EMBL" id="TLG70267.1"/>
    </source>
</evidence>